<keyword evidence="2" id="KW-1133">Transmembrane helix</keyword>
<dbReference type="RefSeq" id="WP_272462929.1">
    <property type="nucleotide sequence ID" value="NZ_JAPFQL010000063.1"/>
</dbReference>
<keyword evidence="2" id="KW-0812">Transmembrane</keyword>
<organism evidence="3 4">
    <name type="scientific">Intrasporangium calvum</name>
    <dbReference type="NCBI Taxonomy" id="53358"/>
    <lineage>
        <taxon>Bacteria</taxon>
        <taxon>Bacillati</taxon>
        <taxon>Actinomycetota</taxon>
        <taxon>Actinomycetes</taxon>
        <taxon>Micrococcales</taxon>
        <taxon>Intrasporangiaceae</taxon>
        <taxon>Intrasporangium</taxon>
    </lineage>
</organism>
<feature type="compositionally biased region" description="Low complexity" evidence="1">
    <location>
        <begin position="38"/>
        <end position="59"/>
    </location>
</feature>
<protein>
    <recommendedName>
        <fullName evidence="5">SGNH hydrolase-type esterase domain-containing protein</fullName>
    </recommendedName>
</protein>
<comment type="caution">
    <text evidence="3">The sequence shown here is derived from an EMBL/GenBank/DDBJ whole genome shotgun (WGS) entry which is preliminary data.</text>
</comment>
<evidence type="ECO:0008006" key="5">
    <source>
        <dbReference type="Google" id="ProtNLM"/>
    </source>
</evidence>
<feature type="region of interest" description="Disordered" evidence="1">
    <location>
        <begin position="37"/>
        <end position="63"/>
    </location>
</feature>
<dbReference type="Proteomes" id="UP001150259">
    <property type="component" value="Unassembled WGS sequence"/>
</dbReference>
<feature type="region of interest" description="Disordered" evidence="1">
    <location>
        <begin position="295"/>
        <end position="372"/>
    </location>
</feature>
<proteinExistence type="predicted"/>
<accession>A0ABT5GKC5</accession>
<gene>
    <name evidence="3" type="ORF">OO014_13935</name>
</gene>
<evidence type="ECO:0000313" key="3">
    <source>
        <dbReference type="EMBL" id="MDC5698355.1"/>
    </source>
</evidence>
<feature type="transmembrane region" description="Helical" evidence="2">
    <location>
        <begin position="12"/>
        <end position="32"/>
    </location>
</feature>
<evidence type="ECO:0000313" key="4">
    <source>
        <dbReference type="Proteomes" id="UP001150259"/>
    </source>
</evidence>
<evidence type="ECO:0000256" key="2">
    <source>
        <dbReference type="SAM" id="Phobius"/>
    </source>
</evidence>
<keyword evidence="2" id="KW-0472">Membrane</keyword>
<reference evidence="3 4" key="1">
    <citation type="submission" date="2022-11" db="EMBL/GenBank/DDBJ databases">
        <title>Anaerobic phenanthrene biodegradation by a DNRA strain PheN6.</title>
        <authorList>
            <person name="Zhang Z."/>
        </authorList>
    </citation>
    <scope>NUCLEOTIDE SEQUENCE [LARGE SCALE GENOMIC DNA]</scope>
    <source>
        <strain evidence="3 4">PheN6</strain>
    </source>
</reference>
<dbReference type="InterPro" id="IPR036514">
    <property type="entry name" value="SGNH_hydro_sf"/>
</dbReference>
<evidence type="ECO:0000256" key="1">
    <source>
        <dbReference type="SAM" id="MobiDB-lite"/>
    </source>
</evidence>
<feature type="compositionally biased region" description="Polar residues" evidence="1">
    <location>
        <begin position="337"/>
        <end position="349"/>
    </location>
</feature>
<name>A0ABT5GKC5_9MICO</name>
<sequence length="372" mass="37751">MRRSRATDVSLGLIALLINVAIVVAVVFFIGGDDDPHPAASSSPTANAARSSSAPAATAEPVTDASQLLTGQSDLVLAVLGDGTGDEDGEWVSVLGDLAGSTRQVALRNLDPTDPTRYDKELTYGESGPSLVIWNGSRTGVGANYAAERLGFLVPEEPDAVLLSYGRDDEASTIGGRLDTTLSAIRAKWSDVPVAVVLQAPNTDDQIAPVRKATQKWAAANDLLTIDVAAAFRKAGDPNSFVSIVDPPSVNAQGGLLWGETVFKAIGGRLGEDASGGGTSEPTLGIATPGVIAPGAATFPGGSGNPSPVLDTTPTGVSTTPPTQEPTGEPTVAPTATEISSPPFFTTRSTATADPTATTDPTTEPAPPAEGG</sequence>
<feature type="compositionally biased region" description="Low complexity" evidence="1">
    <location>
        <begin position="350"/>
        <end position="363"/>
    </location>
</feature>
<dbReference type="EMBL" id="JAPFQL010000063">
    <property type="protein sequence ID" value="MDC5698355.1"/>
    <property type="molecule type" value="Genomic_DNA"/>
</dbReference>
<dbReference type="Gene3D" id="3.40.50.1110">
    <property type="entry name" value="SGNH hydrolase"/>
    <property type="match status" value="1"/>
</dbReference>
<feature type="compositionally biased region" description="Low complexity" evidence="1">
    <location>
        <begin position="312"/>
        <end position="331"/>
    </location>
</feature>
<keyword evidence="4" id="KW-1185">Reference proteome</keyword>
<dbReference type="SUPFAM" id="SSF52266">
    <property type="entry name" value="SGNH hydrolase"/>
    <property type="match status" value="1"/>
</dbReference>